<reference evidence="9 10" key="1">
    <citation type="submission" date="2016-07" db="EMBL/GenBank/DDBJ databases">
        <title>Multi-omics approach to identify versatile polysaccharide utilization systems of a marine flavobacterium Gramella flava.</title>
        <authorList>
            <person name="Tang K."/>
        </authorList>
    </citation>
    <scope>NUCLEOTIDE SEQUENCE [LARGE SCALE GENOMIC DNA]</scope>
    <source>
        <strain evidence="9 10">JLT2011</strain>
    </source>
</reference>
<dbReference type="Pfam" id="PF02771">
    <property type="entry name" value="Acyl-CoA_dh_N"/>
    <property type="match status" value="1"/>
</dbReference>
<dbReference type="PROSITE" id="PS00072">
    <property type="entry name" value="ACYL_COA_DH_1"/>
    <property type="match status" value="1"/>
</dbReference>
<dbReference type="GO" id="GO:0050660">
    <property type="term" value="F:flavin adenine dinucleotide binding"/>
    <property type="evidence" value="ECO:0007669"/>
    <property type="project" value="InterPro"/>
</dbReference>
<dbReference type="InterPro" id="IPR009100">
    <property type="entry name" value="AcylCoA_DH/oxidase_NM_dom_sf"/>
</dbReference>
<dbReference type="InterPro" id="IPR037069">
    <property type="entry name" value="AcylCoA_DH/ox_N_sf"/>
</dbReference>
<dbReference type="PANTHER" id="PTHR43884">
    <property type="entry name" value="ACYL-COA DEHYDROGENASE"/>
    <property type="match status" value="1"/>
</dbReference>
<dbReference type="InterPro" id="IPR006089">
    <property type="entry name" value="Acyl-CoA_DH_CS"/>
</dbReference>
<dbReference type="GO" id="GO:0003995">
    <property type="term" value="F:acyl-CoA dehydrogenase activity"/>
    <property type="evidence" value="ECO:0007669"/>
    <property type="project" value="InterPro"/>
</dbReference>
<dbReference type="Gene3D" id="2.40.110.10">
    <property type="entry name" value="Butyryl-CoA Dehydrogenase, subunit A, domain 2"/>
    <property type="match status" value="1"/>
</dbReference>
<evidence type="ECO:0000256" key="5">
    <source>
        <dbReference type="ARBA" id="ARBA00023002"/>
    </source>
</evidence>
<comment type="similarity">
    <text evidence="2 8">Belongs to the acyl-CoA dehydrogenase family.</text>
</comment>
<evidence type="ECO:0000256" key="8">
    <source>
        <dbReference type="RuleBase" id="RU362125"/>
    </source>
</evidence>
<dbReference type="CDD" id="cd01158">
    <property type="entry name" value="SCAD_SBCAD"/>
    <property type="match status" value="1"/>
</dbReference>
<proteinExistence type="inferred from homology"/>
<dbReference type="KEGG" id="gfl:GRFL_0955"/>
<evidence type="ECO:0000256" key="3">
    <source>
        <dbReference type="ARBA" id="ARBA00022630"/>
    </source>
</evidence>
<dbReference type="Gene3D" id="1.20.140.10">
    <property type="entry name" value="Butyryl-CoA Dehydrogenase, subunit A, domain 3"/>
    <property type="match status" value="1"/>
</dbReference>
<dbReference type="FunFam" id="2.40.110.10:FF:000001">
    <property type="entry name" value="Acyl-CoA dehydrogenase, mitochondrial"/>
    <property type="match status" value="1"/>
</dbReference>
<dbReference type="PIRSF" id="PIRSF016578">
    <property type="entry name" value="HsaA"/>
    <property type="match status" value="1"/>
</dbReference>
<dbReference type="SUPFAM" id="SSF47203">
    <property type="entry name" value="Acyl-CoA dehydrogenase C-terminal domain-like"/>
    <property type="match status" value="1"/>
</dbReference>
<dbReference type="AlphaFoldDB" id="A0A1L7I244"/>
<protein>
    <recommendedName>
        <fullName evidence="7">Cyclohex-1-ene-1-carbonyl-CoA dehydrogenase</fullName>
        <ecNumber evidence="6">1.3.8.10</ecNumber>
    </recommendedName>
</protein>
<name>A0A1L7I244_9FLAO</name>
<dbReference type="InterPro" id="IPR006091">
    <property type="entry name" value="Acyl-CoA_Oxase/DH_mid-dom"/>
</dbReference>
<evidence type="ECO:0000256" key="1">
    <source>
        <dbReference type="ARBA" id="ARBA00001974"/>
    </source>
</evidence>
<evidence type="ECO:0000256" key="7">
    <source>
        <dbReference type="ARBA" id="ARBA00072305"/>
    </source>
</evidence>
<keyword evidence="4 8" id="KW-0274">FAD</keyword>
<dbReference type="EC" id="1.3.8.10" evidence="6"/>
<dbReference type="Pfam" id="PF02770">
    <property type="entry name" value="Acyl-CoA_dh_M"/>
    <property type="match status" value="1"/>
</dbReference>
<sequence>MASKNQFFINSLLSMDFKLTEEHLMIRDAARDFAKTELLPGVIERDEKQEFPAEQIKKMGELGFLGMMASPEYGGGGMDTISYVLAMEEISKIDASASVVMSVNNSLVCWGLDTYGSEEQKQKYLSKLTTGEKLGAFCLSEPEAGSDATSQRTTAIDKGDHYILNGTKNWITNGNSADFYLVIAQTDKEKKHKGINAFIVEKGWEGFEIGPKEQKLGIRGSDTHSLNFNDVKVPKENRIGEDGFGFKFAMKTLSGGRIGIAAQALGIAAGAYELAKEYSKQRKAFGTEICNHQAIAFKLADMHTQIEAARHLVMKAAWDKDQGENYDLSGAMAKLHASQTAMDVTVEAVQVHGGNGYVKEYHVERLMRDAKITQIYEGTSEIQKIVISRSILKS</sequence>
<evidence type="ECO:0000256" key="6">
    <source>
        <dbReference type="ARBA" id="ARBA00066362"/>
    </source>
</evidence>
<dbReference type="STRING" id="1229726.GRFL_0955"/>
<dbReference type="PANTHER" id="PTHR43884:SF12">
    <property type="entry name" value="ISOVALERYL-COA DEHYDROGENASE, MITOCHONDRIAL-RELATED"/>
    <property type="match status" value="1"/>
</dbReference>
<dbReference type="InterPro" id="IPR046373">
    <property type="entry name" value="Acyl-CoA_Oxase/DH_mid-dom_sf"/>
</dbReference>
<dbReference type="FunFam" id="1.10.540.10:FF:000002">
    <property type="entry name" value="Acyl-CoA dehydrogenase FadE19"/>
    <property type="match status" value="1"/>
</dbReference>
<dbReference type="InterPro" id="IPR009075">
    <property type="entry name" value="AcylCo_DH/oxidase_C"/>
</dbReference>
<gene>
    <name evidence="9" type="ORF">GRFL_0955</name>
</gene>
<dbReference type="InterPro" id="IPR036250">
    <property type="entry name" value="AcylCo_DH-like_C"/>
</dbReference>
<evidence type="ECO:0000313" key="9">
    <source>
        <dbReference type="EMBL" id="APU67679.1"/>
    </source>
</evidence>
<dbReference type="SUPFAM" id="SSF56645">
    <property type="entry name" value="Acyl-CoA dehydrogenase NM domain-like"/>
    <property type="match status" value="1"/>
</dbReference>
<keyword evidence="3 8" id="KW-0285">Flavoprotein</keyword>
<accession>A0A1L7I244</accession>
<evidence type="ECO:0000256" key="4">
    <source>
        <dbReference type="ARBA" id="ARBA00022827"/>
    </source>
</evidence>
<evidence type="ECO:0000256" key="2">
    <source>
        <dbReference type="ARBA" id="ARBA00009347"/>
    </source>
</evidence>
<keyword evidence="5 8" id="KW-0560">Oxidoreductase</keyword>
<dbReference type="EMBL" id="CP016359">
    <property type="protein sequence ID" value="APU67679.1"/>
    <property type="molecule type" value="Genomic_DNA"/>
</dbReference>
<evidence type="ECO:0000313" key="10">
    <source>
        <dbReference type="Proteomes" id="UP000186230"/>
    </source>
</evidence>
<dbReference type="Gene3D" id="1.10.540.10">
    <property type="entry name" value="Acyl-CoA dehydrogenase/oxidase, N-terminal domain"/>
    <property type="match status" value="1"/>
</dbReference>
<comment type="cofactor">
    <cofactor evidence="1 8">
        <name>FAD</name>
        <dbReference type="ChEBI" id="CHEBI:57692"/>
    </cofactor>
</comment>
<organism evidence="9 10">
    <name type="scientific">Christiangramia flava JLT2011</name>
    <dbReference type="NCBI Taxonomy" id="1229726"/>
    <lineage>
        <taxon>Bacteria</taxon>
        <taxon>Pseudomonadati</taxon>
        <taxon>Bacteroidota</taxon>
        <taxon>Flavobacteriia</taxon>
        <taxon>Flavobacteriales</taxon>
        <taxon>Flavobacteriaceae</taxon>
        <taxon>Christiangramia</taxon>
    </lineage>
</organism>
<dbReference type="Pfam" id="PF00441">
    <property type="entry name" value="Acyl-CoA_dh_1"/>
    <property type="match status" value="1"/>
</dbReference>
<dbReference type="FunFam" id="1.20.140.10:FF:000004">
    <property type="entry name" value="Acyl-CoA dehydrogenase FadE25"/>
    <property type="match status" value="1"/>
</dbReference>
<dbReference type="Proteomes" id="UP000186230">
    <property type="component" value="Chromosome"/>
</dbReference>
<keyword evidence="10" id="KW-1185">Reference proteome</keyword>
<dbReference type="PROSITE" id="PS00073">
    <property type="entry name" value="ACYL_COA_DH_2"/>
    <property type="match status" value="1"/>
</dbReference>
<dbReference type="InterPro" id="IPR013786">
    <property type="entry name" value="AcylCoA_DH/ox_N"/>
</dbReference>